<protein>
    <submittedName>
        <fullName evidence="1">Uncharacterized protein</fullName>
    </submittedName>
</protein>
<reference evidence="1" key="1">
    <citation type="journal article" date="2014" name="Int. J. Syst. Evol. Microbiol.">
        <title>Complete genome sequence of Corynebacterium casei LMG S-19264T (=DSM 44701T), isolated from a smear-ripened cheese.</title>
        <authorList>
            <consortium name="US DOE Joint Genome Institute (JGI-PGF)"/>
            <person name="Walter F."/>
            <person name="Albersmeier A."/>
            <person name="Kalinowski J."/>
            <person name="Ruckert C."/>
        </authorList>
    </citation>
    <scope>NUCLEOTIDE SEQUENCE</scope>
    <source>
        <strain evidence="1">CGMCC 1.15367</strain>
    </source>
</reference>
<comment type="caution">
    <text evidence="1">The sequence shown here is derived from an EMBL/GenBank/DDBJ whole genome shotgun (WGS) entry which is preliminary data.</text>
</comment>
<keyword evidence="2" id="KW-1185">Reference proteome</keyword>
<reference evidence="1" key="2">
    <citation type="submission" date="2020-09" db="EMBL/GenBank/DDBJ databases">
        <authorList>
            <person name="Sun Q."/>
            <person name="Zhou Y."/>
        </authorList>
    </citation>
    <scope>NUCLEOTIDE SEQUENCE</scope>
    <source>
        <strain evidence="1">CGMCC 1.15367</strain>
    </source>
</reference>
<dbReference type="AlphaFoldDB" id="A0A916ZU37"/>
<dbReference type="RefSeq" id="WP_188911070.1">
    <property type="nucleotide sequence ID" value="NZ_BMIQ01000006.1"/>
</dbReference>
<evidence type="ECO:0000313" key="2">
    <source>
        <dbReference type="Proteomes" id="UP000644699"/>
    </source>
</evidence>
<proteinExistence type="predicted"/>
<organism evidence="1 2">
    <name type="scientific">Aureimonas endophytica</name>
    <dbReference type="NCBI Taxonomy" id="2027858"/>
    <lineage>
        <taxon>Bacteria</taxon>
        <taxon>Pseudomonadati</taxon>
        <taxon>Pseudomonadota</taxon>
        <taxon>Alphaproteobacteria</taxon>
        <taxon>Hyphomicrobiales</taxon>
        <taxon>Aurantimonadaceae</taxon>
        <taxon>Aureimonas</taxon>
    </lineage>
</organism>
<gene>
    <name evidence="1" type="ORF">GCM10011390_36680</name>
</gene>
<accession>A0A916ZU37</accession>
<dbReference type="EMBL" id="BMIQ01000006">
    <property type="protein sequence ID" value="GGE14156.1"/>
    <property type="molecule type" value="Genomic_DNA"/>
</dbReference>
<dbReference type="Proteomes" id="UP000644699">
    <property type="component" value="Unassembled WGS sequence"/>
</dbReference>
<evidence type="ECO:0000313" key="1">
    <source>
        <dbReference type="EMBL" id="GGE14156.1"/>
    </source>
</evidence>
<name>A0A916ZU37_9HYPH</name>
<sequence>MLNDIAAGAPAPLEGFEAVELELALDLQEPSHGNFENCVRSAAEMVGGEMLFDMPADGSLEDASRIAAFRVPGPANDPRIVFAILDEAEEQIRIAGREEIGERFYGFAQSFVGVLERIRDSLAGTGEAGRPQTLSS</sequence>